<proteinExistence type="inferred from homology"/>
<feature type="binding site" evidence="1">
    <location>
        <begin position="24"/>
        <end position="29"/>
    </location>
    <ligand>
        <name>ATP</name>
        <dbReference type="ChEBI" id="CHEBI:30616"/>
    </ligand>
</feature>
<dbReference type="PANTHER" id="PTHR43210">
    <property type="entry name" value="DETHIOBIOTIN SYNTHETASE"/>
    <property type="match status" value="1"/>
</dbReference>
<feature type="binding site" evidence="1">
    <location>
        <position position="62"/>
    </location>
    <ligand>
        <name>Mg(2+)</name>
        <dbReference type="ChEBI" id="CHEBI:18420"/>
    </ligand>
</feature>
<comment type="catalytic activity">
    <reaction evidence="1">
        <text>(7R,8S)-7,8-diammoniononanoate + CO2 + ATP = (4R,5S)-dethiobiotin + ADP + phosphate + 3 H(+)</text>
        <dbReference type="Rhea" id="RHEA:15805"/>
        <dbReference type="ChEBI" id="CHEBI:15378"/>
        <dbReference type="ChEBI" id="CHEBI:16526"/>
        <dbReference type="ChEBI" id="CHEBI:30616"/>
        <dbReference type="ChEBI" id="CHEBI:43474"/>
        <dbReference type="ChEBI" id="CHEBI:149469"/>
        <dbReference type="ChEBI" id="CHEBI:149473"/>
        <dbReference type="ChEBI" id="CHEBI:456216"/>
        <dbReference type="EC" id="6.3.3.3"/>
    </reaction>
</comment>
<dbReference type="GO" id="GO:0004141">
    <property type="term" value="F:dethiobiotin synthase activity"/>
    <property type="evidence" value="ECO:0007669"/>
    <property type="project" value="UniProtKB-UniRule"/>
</dbReference>
<dbReference type="Gene3D" id="3.40.50.300">
    <property type="entry name" value="P-loop containing nucleotide triphosphate hydrolases"/>
    <property type="match status" value="1"/>
</dbReference>
<accession>A0A4R3ZPJ7</accession>
<evidence type="ECO:0000313" key="3">
    <source>
        <dbReference type="EMBL" id="TCW21196.1"/>
    </source>
</evidence>
<dbReference type="Proteomes" id="UP001560293">
    <property type="component" value="Unassembled WGS sequence"/>
</dbReference>
<keyword evidence="1" id="KW-0067">ATP-binding</keyword>
<comment type="caution">
    <text evidence="1">Lacks conserved residue(s) required for the propagation of feature annotation.</text>
</comment>
<reference evidence="3 4" key="1">
    <citation type="submission" date="2019-03" db="EMBL/GenBank/DDBJ databases">
        <title>Root nodule microbial communities of legume samples collected from USA, Mexico and Botswana.</title>
        <authorList>
            <person name="Hirsch A."/>
        </authorList>
    </citation>
    <scope>NUCLEOTIDE SEQUENCE [LARGE SCALE GENOMIC DNA]</scope>
    <source>
        <strain evidence="3 4">55</strain>
    </source>
</reference>
<reference evidence="2" key="3">
    <citation type="submission" date="2024-07" db="EMBL/GenBank/DDBJ databases">
        <authorList>
            <person name="Wildschutte H."/>
        </authorList>
    </citation>
    <scope>NUCLEOTIDE SEQUENCE</scope>
    <source>
        <strain evidence="2">N60</strain>
    </source>
</reference>
<protein>
    <recommendedName>
        <fullName evidence="1">ATP-dependent dethiobiotin synthetase BioD</fullName>
        <ecNumber evidence="1">6.3.3.3</ecNumber>
    </recommendedName>
    <alternativeName>
        <fullName evidence="1">DTB synthetase</fullName>
        <shortName evidence="1">DTBS</shortName>
    </alternativeName>
    <alternativeName>
        <fullName evidence="1">Dethiobiotin synthase</fullName>
    </alternativeName>
</protein>
<feature type="binding site" evidence="1">
    <location>
        <begin position="227"/>
        <end position="229"/>
    </location>
    <ligand>
        <name>ATP</name>
        <dbReference type="ChEBI" id="CHEBI:30616"/>
    </ligand>
</feature>
<dbReference type="Proteomes" id="UP000295805">
    <property type="component" value="Unassembled WGS sequence"/>
</dbReference>
<reference evidence="5" key="2">
    <citation type="submission" date="2024-07" db="EMBL/GenBank/DDBJ databases">
        <title>Pseudomonas strain that inhibits Aeromonas fish pathogens.</title>
        <authorList>
            <person name="Wildschutte H."/>
        </authorList>
    </citation>
    <scope>NUCLEOTIDE SEQUENCE [LARGE SCALE GENOMIC DNA]</scope>
    <source>
        <strain evidence="5">n60</strain>
    </source>
</reference>
<feature type="binding site" evidence="1">
    <location>
        <position position="53"/>
    </location>
    <ligand>
        <name>substrate</name>
    </ligand>
</feature>
<dbReference type="RefSeq" id="WP_082767832.1">
    <property type="nucleotide sequence ID" value="NZ_CP143053.1"/>
</dbReference>
<dbReference type="SUPFAM" id="SSF52540">
    <property type="entry name" value="P-loop containing nucleoside triphosphate hydrolases"/>
    <property type="match status" value="1"/>
</dbReference>
<keyword evidence="1" id="KW-0093">Biotin biosynthesis</keyword>
<comment type="similarity">
    <text evidence="1">Belongs to the dethiobiotin synthetase family.</text>
</comment>
<feature type="binding site" evidence="1">
    <location>
        <position position="28"/>
    </location>
    <ligand>
        <name>Mg(2+)</name>
        <dbReference type="ChEBI" id="CHEBI:18420"/>
    </ligand>
</feature>
<keyword evidence="1" id="KW-0460">Magnesium</keyword>
<dbReference type="PANTHER" id="PTHR43210:SF5">
    <property type="entry name" value="DETHIOBIOTIN SYNTHETASE"/>
    <property type="match status" value="1"/>
</dbReference>
<comment type="subcellular location">
    <subcellularLocation>
        <location evidence="1">Cytoplasm</location>
    </subcellularLocation>
</comment>
<dbReference type="InterPro" id="IPR004472">
    <property type="entry name" value="DTB_synth_BioD"/>
</dbReference>
<feature type="binding site" evidence="1">
    <location>
        <position position="62"/>
    </location>
    <ligand>
        <name>ATP</name>
        <dbReference type="ChEBI" id="CHEBI:30616"/>
    </ligand>
</feature>
<evidence type="ECO:0000313" key="4">
    <source>
        <dbReference type="Proteomes" id="UP000295805"/>
    </source>
</evidence>
<dbReference type="GeneID" id="89529425"/>
<dbReference type="GO" id="GO:0005829">
    <property type="term" value="C:cytosol"/>
    <property type="evidence" value="ECO:0007669"/>
    <property type="project" value="TreeGrafter"/>
</dbReference>
<organism evidence="3 4">
    <name type="scientific">Dietzia cinnamea</name>
    <dbReference type="NCBI Taxonomy" id="321318"/>
    <lineage>
        <taxon>Bacteria</taxon>
        <taxon>Bacillati</taxon>
        <taxon>Actinomycetota</taxon>
        <taxon>Actinomycetes</taxon>
        <taxon>Mycobacteriales</taxon>
        <taxon>Dietziaceae</taxon>
        <taxon>Dietzia</taxon>
    </lineage>
</organism>
<sequence>MTASSGSASPPAPAPIVITGTGTDVGKTIATAALAAHGLSAGLDVGICKPIQTGLAPGEPGDAHEAARLSRVRRMLEIRRLPDPLAPETAARVAGLPQSTLPELIDPIRAWLRTSGGSAPDTAAASGPARGRLDLVEGAGGVLVRLGTGLTVLDLARSLDAPVIVVARAGLGTLSDTELTVRAIEAAGLRCAGIVIGSWPADPDLAERCNLEDLPRLTGVPVLGRVPAGAGAVERDEFGRRAPGWFVPDLLDVLRSGDRRAHYGEKSTVIGSPACQAAG</sequence>
<comment type="cofactor">
    <cofactor evidence="1">
        <name>Mg(2+)</name>
        <dbReference type="ChEBI" id="CHEBI:18420"/>
    </cofactor>
</comment>
<evidence type="ECO:0000256" key="1">
    <source>
        <dbReference type="HAMAP-Rule" id="MF_00336"/>
    </source>
</evidence>
<dbReference type="AlphaFoldDB" id="A0A4R3ZPJ7"/>
<feature type="binding site" evidence="1">
    <location>
        <begin position="197"/>
        <end position="198"/>
    </location>
    <ligand>
        <name>ATP</name>
        <dbReference type="ChEBI" id="CHEBI:30616"/>
    </ligand>
</feature>
<dbReference type="UniPathway" id="UPA00078">
    <property type="reaction ID" value="UER00161"/>
</dbReference>
<keyword evidence="1" id="KW-0479">Metal-binding</keyword>
<dbReference type="GO" id="GO:0009102">
    <property type="term" value="P:biotin biosynthetic process"/>
    <property type="evidence" value="ECO:0007669"/>
    <property type="project" value="UniProtKB-UniRule"/>
</dbReference>
<name>A0A4R3ZPJ7_9ACTN</name>
<evidence type="ECO:0000313" key="5">
    <source>
        <dbReference type="Proteomes" id="UP001560293"/>
    </source>
</evidence>
<comment type="function">
    <text evidence="1">Catalyzes a mechanistically unusual reaction, the ATP-dependent insertion of CO2 between the N7 and N8 nitrogen atoms of 7,8-diaminopelargonic acid (DAPA, also called 7,8-diammoniononanoate) to form a ureido ring.</text>
</comment>
<feature type="active site" evidence="1">
    <location>
        <position position="49"/>
    </location>
</feature>
<dbReference type="GO" id="GO:0005524">
    <property type="term" value="F:ATP binding"/>
    <property type="evidence" value="ECO:0007669"/>
    <property type="project" value="UniProtKB-UniRule"/>
</dbReference>
<dbReference type="HAMAP" id="MF_00336">
    <property type="entry name" value="BioD"/>
    <property type="match status" value="1"/>
</dbReference>
<comment type="subunit">
    <text evidence="1">Homodimer.</text>
</comment>
<keyword evidence="1" id="KW-0547">Nucleotide-binding</keyword>
<dbReference type="EMBL" id="SMCX01000027">
    <property type="protein sequence ID" value="TCW21196.1"/>
    <property type="molecule type" value="Genomic_DNA"/>
</dbReference>
<dbReference type="GO" id="GO:0000287">
    <property type="term" value="F:magnesium ion binding"/>
    <property type="evidence" value="ECO:0007669"/>
    <property type="project" value="UniProtKB-UniRule"/>
</dbReference>
<dbReference type="EC" id="6.3.3.3" evidence="1"/>
<dbReference type="Pfam" id="PF13500">
    <property type="entry name" value="AAA_26"/>
    <property type="match status" value="1"/>
</dbReference>
<feature type="binding site" evidence="1">
    <location>
        <position position="137"/>
    </location>
    <ligand>
        <name>Mg(2+)</name>
        <dbReference type="ChEBI" id="CHEBI:18420"/>
    </ligand>
</feature>
<dbReference type="CDD" id="cd03109">
    <property type="entry name" value="DTBS"/>
    <property type="match status" value="1"/>
</dbReference>
<comment type="caution">
    <text evidence="3">The sequence shown here is derived from an EMBL/GenBank/DDBJ whole genome shotgun (WGS) entry which is preliminary data.</text>
</comment>
<keyword evidence="1" id="KW-0963">Cytoplasm</keyword>
<evidence type="ECO:0000313" key="2">
    <source>
        <dbReference type="EMBL" id="MEX6464415.1"/>
    </source>
</evidence>
<feature type="binding site" evidence="1">
    <location>
        <begin position="137"/>
        <end position="140"/>
    </location>
    <ligand>
        <name>ATP</name>
        <dbReference type="ChEBI" id="CHEBI:30616"/>
    </ligand>
</feature>
<dbReference type="InterPro" id="IPR027417">
    <property type="entry name" value="P-loop_NTPase"/>
</dbReference>
<keyword evidence="1 2" id="KW-0436">Ligase</keyword>
<dbReference type="EMBL" id="JBFTEZ010000002">
    <property type="protein sequence ID" value="MEX6464415.1"/>
    <property type="molecule type" value="Genomic_DNA"/>
</dbReference>
<gene>
    <name evidence="1 2" type="primary">bioD</name>
    <name evidence="2" type="ORF">AB6N35_08675</name>
    <name evidence="3" type="ORF">EDD19_12732</name>
</gene>
<comment type="pathway">
    <text evidence="1">Cofactor biosynthesis; biotin biosynthesis; biotin from 7,8-diaminononanoate: step 1/2.</text>
</comment>
<keyword evidence="5" id="KW-1185">Reference proteome</keyword>